<protein>
    <submittedName>
        <fullName evidence="1">Uncharacterized protein</fullName>
    </submittedName>
</protein>
<reference evidence="1 2" key="1">
    <citation type="journal article" date="2014" name="Genome Announc.">
        <title>Draft Genome Sequence of the Haloacid-Degrading Burkholderia caribensis Strain MBA4.</title>
        <authorList>
            <person name="Pan Y."/>
            <person name="Kong K.F."/>
            <person name="Tsang J.S."/>
        </authorList>
    </citation>
    <scope>NUCLEOTIDE SEQUENCE [LARGE SCALE GENOMIC DNA]</scope>
    <source>
        <strain evidence="1 2">852011</strain>
    </source>
</reference>
<name>A0A9Q6WPE0_9BURK</name>
<proteinExistence type="predicted"/>
<evidence type="ECO:0000313" key="1">
    <source>
        <dbReference type="EMBL" id="QLB66107.1"/>
    </source>
</evidence>
<accession>A0A9Q6WPE0</accession>
<evidence type="ECO:0000313" key="2">
    <source>
        <dbReference type="Proteomes" id="UP000509548"/>
    </source>
</evidence>
<dbReference type="AlphaFoldDB" id="A0A9Q6WPE0"/>
<dbReference type="Proteomes" id="UP000509548">
    <property type="component" value="Chromosome 2"/>
</dbReference>
<gene>
    <name evidence="1" type="ORF">A9O66_27940</name>
</gene>
<dbReference type="EMBL" id="CP015959">
    <property type="protein sequence ID" value="QLB66107.1"/>
    <property type="molecule type" value="Genomic_DNA"/>
</dbReference>
<organism evidence="1 2">
    <name type="scientific">Paraburkholderia caribensis</name>
    <dbReference type="NCBI Taxonomy" id="75105"/>
    <lineage>
        <taxon>Bacteria</taxon>
        <taxon>Pseudomonadati</taxon>
        <taxon>Pseudomonadota</taxon>
        <taxon>Betaproteobacteria</taxon>
        <taxon>Burkholderiales</taxon>
        <taxon>Burkholderiaceae</taxon>
        <taxon>Paraburkholderia</taxon>
    </lineage>
</organism>
<sequence length="131" mass="14971">MGRSVLSMKRVLIGESHLLWGAMREMASDAFFTDGRWMPMEPLSMRHANQQRGASAFARAFACPDTVYGRLLAWCGSIWAEERRRAFRILNSTRFQPITCAFDEQLFLTIGSKASRRISTHLMLACFTVDF</sequence>